<gene>
    <name evidence="1" type="ORF">BDY19DRAFT_931199</name>
</gene>
<protein>
    <submittedName>
        <fullName evidence="1">Uncharacterized protein</fullName>
    </submittedName>
</protein>
<proteinExistence type="predicted"/>
<evidence type="ECO:0000313" key="1">
    <source>
        <dbReference type="EMBL" id="KAI0091577.1"/>
    </source>
</evidence>
<reference evidence="1" key="1">
    <citation type="journal article" date="2021" name="Environ. Microbiol.">
        <title>Gene family expansions and transcriptome signatures uncover fungal adaptations to wood decay.</title>
        <authorList>
            <person name="Hage H."/>
            <person name="Miyauchi S."/>
            <person name="Viragh M."/>
            <person name="Drula E."/>
            <person name="Min B."/>
            <person name="Chaduli D."/>
            <person name="Navarro D."/>
            <person name="Favel A."/>
            <person name="Norest M."/>
            <person name="Lesage-Meessen L."/>
            <person name="Balint B."/>
            <person name="Merenyi Z."/>
            <person name="de Eugenio L."/>
            <person name="Morin E."/>
            <person name="Martinez A.T."/>
            <person name="Baldrian P."/>
            <person name="Stursova M."/>
            <person name="Martinez M.J."/>
            <person name="Novotny C."/>
            <person name="Magnuson J.K."/>
            <person name="Spatafora J.W."/>
            <person name="Maurice S."/>
            <person name="Pangilinan J."/>
            <person name="Andreopoulos W."/>
            <person name="LaButti K."/>
            <person name="Hundley H."/>
            <person name="Na H."/>
            <person name="Kuo A."/>
            <person name="Barry K."/>
            <person name="Lipzen A."/>
            <person name="Henrissat B."/>
            <person name="Riley R."/>
            <person name="Ahrendt S."/>
            <person name="Nagy L.G."/>
            <person name="Grigoriev I.V."/>
            <person name="Martin F."/>
            <person name="Rosso M.N."/>
        </authorList>
    </citation>
    <scope>NUCLEOTIDE SEQUENCE</scope>
    <source>
        <strain evidence="1">CBS 384.51</strain>
    </source>
</reference>
<comment type="caution">
    <text evidence="1">The sequence shown here is derived from an EMBL/GenBank/DDBJ whole genome shotgun (WGS) entry which is preliminary data.</text>
</comment>
<dbReference type="EMBL" id="MU274905">
    <property type="protein sequence ID" value="KAI0091577.1"/>
    <property type="molecule type" value="Genomic_DNA"/>
</dbReference>
<sequence length="339" mass="36769">MASGKEAALKLEVLVAGGGLAGLATAYALQAAGHSVRVFEKQPSLGVPAGGLRVPPNMSKILKSWAGEEELHKTAVLCVGTPWHNLDTGEYMGYAEWKPQVMQETGGEFLMMKHEDVHRLLYNLATSAGAQVTFGVSVTAVKSGTPKPSVTLSTGEVLTADVVIGADGPNSKIRKYINKDEEPAQPSGFTIFGGIVPTSEMMKDPELAKWAQADEWPIFMGNNRSLCAHPVNGKKEFAFQAYWPDEDSGPDPETPGEEAWSDVVPVPTLDYAGIGSNIKRVVDLAPQLVKTKWMKRVEKVEYWSDETGRIVLVGEAAHPWFVSTLHDHSLTVQWMLTLG</sequence>
<name>A0ACB8UB57_9APHY</name>
<evidence type="ECO:0000313" key="2">
    <source>
        <dbReference type="Proteomes" id="UP001055072"/>
    </source>
</evidence>
<keyword evidence="2" id="KW-1185">Reference proteome</keyword>
<accession>A0ACB8UB57</accession>
<dbReference type="Proteomes" id="UP001055072">
    <property type="component" value="Unassembled WGS sequence"/>
</dbReference>
<organism evidence="1 2">
    <name type="scientific">Irpex rosettiformis</name>
    <dbReference type="NCBI Taxonomy" id="378272"/>
    <lineage>
        <taxon>Eukaryota</taxon>
        <taxon>Fungi</taxon>
        <taxon>Dikarya</taxon>
        <taxon>Basidiomycota</taxon>
        <taxon>Agaricomycotina</taxon>
        <taxon>Agaricomycetes</taxon>
        <taxon>Polyporales</taxon>
        <taxon>Irpicaceae</taxon>
        <taxon>Irpex</taxon>
    </lineage>
</organism>